<dbReference type="Gene3D" id="3.90.180.10">
    <property type="entry name" value="Medium-chain alcohol dehydrogenases, catalytic domain"/>
    <property type="match status" value="1"/>
</dbReference>
<dbReference type="SUPFAM" id="SSF50129">
    <property type="entry name" value="GroES-like"/>
    <property type="match status" value="1"/>
</dbReference>
<keyword evidence="3" id="KW-1185">Reference proteome</keyword>
<dbReference type="Pfam" id="PF08240">
    <property type="entry name" value="ADH_N"/>
    <property type="match status" value="1"/>
</dbReference>
<accession>A0AAD6J5D2</accession>
<protein>
    <submittedName>
        <fullName evidence="2">Zeta-crystallin</fullName>
    </submittedName>
</protein>
<evidence type="ECO:0000313" key="2">
    <source>
        <dbReference type="EMBL" id="KAJ6264366.1"/>
    </source>
</evidence>
<dbReference type="InterPro" id="IPR013154">
    <property type="entry name" value="ADH-like_N"/>
</dbReference>
<dbReference type="GO" id="GO:0008270">
    <property type="term" value="F:zinc ion binding"/>
    <property type="evidence" value="ECO:0007669"/>
    <property type="project" value="InterPro"/>
</dbReference>
<dbReference type="PROSITE" id="PS01162">
    <property type="entry name" value="QOR_ZETA_CRYSTAL"/>
    <property type="match status" value="1"/>
</dbReference>
<dbReference type="InterPro" id="IPR036291">
    <property type="entry name" value="NAD(P)-bd_dom_sf"/>
</dbReference>
<dbReference type="PANTHER" id="PTHR43677:SF4">
    <property type="entry name" value="QUINONE OXIDOREDUCTASE-LIKE PROTEIN 2"/>
    <property type="match status" value="1"/>
</dbReference>
<dbReference type="GO" id="GO:0016491">
    <property type="term" value="F:oxidoreductase activity"/>
    <property type="evidence" value="ECO:0007669"/>
    <property type="project" value="InterPro"/>
</dbReference>
<dbReference type="PANTHER" id="PTHR43677">
    <property type="entry name" value="SHORT-CHAIN DEHYDROGENASE/REDUCTASE"/>
    <property type="match status" value="1"/>
</dbReference>
<dbReference type="Proteomes" id="UP001221413">
    <property type="component" value="Unassembled WGS sequence"/>
</dbReference>
<dbReference type="SMART" id="SM00829">
    <property type="entry name" value="PKS_ER"/>
    <property type="match status" value="1"/>
</dbReference>
<proteinExistence type="predicted"/>
<dbReference type="EMBL" id="JAQGDS010000001">
    <property type="protein sequence ID" value="KAJ6264366.1"/>
    <property type="molecule type" value="Genomic_DNA"/>
</dbReference>
<evidence type="ECO:0000313" key="3">
    <source>
        <dbReference type="Proteomes" id="UP001221413"/>
    </source>
</evidence>
<dbReference type="InterPro" id="IPR051397">
    <property type="entry name" value="Zn-ADH-like_protein"/>
</dbReference>
<dbReference type="Pfam" id="PF00107">
    <property type="entry name" value="ADH_zinc_N"/>
    <property type="match status" value="1"/>
</dbReference>
<dbReference type="CDD" id="cd08241">
    <property type="entry name" value="QOR1"/>
    <property type="match status" value="1"/>
</dbReference>
<gene>
    <name evidence="2" type="ORF">Dda_0511</name>
</gene>
<evidence type="ECO:0000259" key="1">
    <source>
        <dbReference type="SMART" id="SM00829"/>
    </source>
</evidence>
<name>A0AAD6J5D2_DREDA</name>
<dbReference type="InterPro" id="IPR020843">
    <property type="entry name" value="ER"/>
</dbReference>
<dbReference type="GO" id="GO:0005739">
    <property type="term" value="C:mitochondrion"/>
    <property type="evidence" value="ECO:0007669"/>
    <property type="project" value="TreeGrafter"/>
</dbReference>
<sequence length="337" mass="36415">MKGIQVREYLKRPEDIDQLAPISLPDPQPADNEYLVAIRAAATNFFDILQAQNKYQHQPPLPWIGGMEFAGIVLKTPATGPGRYNIGDRVFGAQQGSYATKVCVTEDGLHPVPAGWSFEDAAGLYVTVPTSYAALTVRANVQPGEWVLVHAGAGGVGLAAIQVAKALGAKVIATAGTENKLRTCKSFGADHGIIYTNKTWPQEVLRLTGGRGADVVYDPVGLVDLSMKCVNWNGRILVIGFAGGAIEKVALNRVLLKNISLVGIHWGAYRKFEPAQIEPVWQGIFKLIDDGKFKPTVYDQKFNGLANVGKALKALGARETWGKVVVSIPEEEDRAKL</sequence>
<comment type="caution">
    <text evidence="2">The sequence shown here is derived from an EMBL/GenBank/DDBJ whole genome shotgun (WGS) entry which is preliminary data.</text>
</comment>
<dbReference type="InterPro" id="IPR011032">
    <property type="entry name" value="GroES-like_sf"/>
</dbReference>
<dbReference type="InterPro" id="IPR002364">
    <property type="entry name" value="Quin_OxRdtase/zeta-crystal_CS"/>
</dbReference>
<dbReference type="AlphaFoldDB" id="A0AAD6J5D2"/>
<dbReference type="InterPro" id="IPR013149">
    <property type="entry name" value="ADH-like_C"/>
</dbReference>
<feature type="domain" description="Enoyl reductase (ER)" evidence="1">
    <location>
        <begin position="14"/>
        <end position="326"/>
    </location>
</feature>
<dbReference type="Gene3D" id="3.40.50.720">
    <property type="entry name" value="NAD(P)-binding Rossmann-like Domain"/>
    <property type="match status" value="1"/>
</dbReference>
<dbReference type="SUPFAM" id="SSF51735">
    <property type="entry name" value="NAD(P)-binding Rossmann-fold domains"/>
    <property type="match status" value="1"/>
</dbReference>
<reference evidence="2" key="1">
    <citation type="submission" date="2023-01" db="EMBL/GenBank/DDBJ databases">
        <title>The chitinases involved in constricting ring structure development in the nematode-trapping fungus Drechslerella dactyloides.</title>
        <authorList>
            <person name="Wang R."/>
            <person name="Zhang L."/>
            <person name="Tang P."/>
            <person name="Li S."/>
            <person name="Liang L."/>
        </authorList>
    </citation>
    <scope>NUCLEOTIDE SEQUENCE</scope>
    <source>
        <strain evidence="2">YMF1.00031</strain>
    </source>
</reference>
<organism evidence="2 3">
    <name type="scientific">Drechslerella dactyloides</name>
    <name type="common">Nematode-trapping fungus</name>
    <name type="synonym">Arthrobotrys dactyloides</name>
    <dbReference type="NCBI Taxonomy" id="74499"/>
    <lineage>
        <taxon>Eukaryota</taxon>
        <taxon>Fungi</taxon>
        <taxon>Dikarya</taxon>
        <taxon>Ascomycota</taxon>
        <taxon>Pezizomycotina</taxon>
        <taxon>Orbiliomycetes</taxon>
        <taxon>Orbiliales</taxon>
        <taxon>Orbiliaceae</taxon>
        <taxon>Drechslerella</taxon>
    </lineage>
</organism>